<dbReference type="KEGG" id="ddi:DDB_G0287749"/>
<evidence type="ECO:0000313" key="1">
    <source>
        <dbReference type="EMBL" id="EAL63521.1"/>
    </source>
</evidence>
<organism evidence="1 2">
    <name type="scientific">Dictyostelium discoideum</name>
    <name type="common">Social amoeba</name>
    <dbReference type="NCBI Taxonomy" id="44689"/>
    <lineage>
        <taxon>Eukaryota</taxon>
        <taxon>Amoebozoa</taxon>
        <taxon>Evosea</taxon>
        <taxon>Eumycetozoa</taxon>
        <taxon>Dictyostelia</taxon>
        <taxon>Dictyosteliales</taxon>
        <taxon>Dictyosteliaceae</taxon>
        <taxon>Dictyostelium</taxon>
    </lineage>
</organism>
<dbReference type="Proteomes" id="UP000002195">
    <property type="component" value="Unassembled WGS sequence"/>
</dbReference>
<dbReference type="HOGENOM" id="CLU_1963705_0_0_1"/>
<dbReference type="EMBL" id="AAFI02000104">
    <property type="protein sequence ID" value="EAL63521.1"/>
    <property type="molecule type" value="Genomic_DNA"/>
</dbReference>
<sequence length="128" mass="15094">MQTVRGEPVIENIREHLDKIPTPENRKYVNDATTYKSTQTYLRFYGSTDKGEIRYEKSPQFHRILRENGFSMDPVQKVSLFRQGKVRVVGPHQVIPLKGEKLDIPKYYSNQEIDYKAYFETLKPTETH</sequence>
<dbReference type="RefSeq" id="XP_637026.1">
    <property type="nucleotide sequence ID" value="XM_631934.1"/>
</dbReference>
<dbReference type="GeneID" id="8626280"/>
<keyword evidence="2" id="KW-1185">Reference proteome</keyword>
<dbReference type="VEuPathDB" id="AmoebaDB:DDB_G0287749"/>
<dbReference type="dictyBase" id="DDB_G0287749"/>
<evidence type="ECO:0000313" key="2">
    <source>
        <dbReference type="Proteomes" id="UP000002195"/>
    </source>
</evidence>
<dbReference type="eggNOG" id="ENOG502RHJ2">
    <property type="taxonomic scope" value="Eukaryota"/>
</dbReference>
<dbReference type="InParanoid" id="Q54JX6"/>
<dbReference type="PaxDb" id="44689-DDB0187609"/>
<dbReference type="AlphaFoldDB" id="Q54JX6"/>
<name>Q54JX6_DICDI</name>
<accession>Q54JX6</accession>
<comment type="caution">
    <text evidence="1">The sequence shown here is derived from an EMBL/GenBank/DDBJ whole genome shotgun (WGS) entry which is preliminary data.</text>
</comment>
<dbReference type="OMA" id="GFAMNPI"/>
<protein>
    <submittedName>
        <fullName evidence="1">Uncharacterized protein</fullName>
    </submittedName>
</protein>
<reference evidence="1 2" key="1">
    <citation type="journal article" date="2005" name="Nature">
        <title>The genome of the social amoeba Dictyostelium discoideum.</title>
        <authorList>
            <consortium name="The Dictyostelium discoideum Sequencing Consortium"/>
            <person name="Eichinger L."/>
            <person name="Pachebat J.A."/>
            <person name="Glockner G."/>
            <person name="Rajandream M.A."/>
            <person name="Sucgang R."/>
            <person name="Berriman M."/>
            <person name="Song J."/>
            <person name="Olsen R."/>
            <person name="Szafranski K."/>
            <person name="Xu Q."/>
            <person name="Tunggal B."/>
            <person name="Kummerfeld S."/>
            <person name="Madera M."/>
            <person name="Konfortov B.A."/>
            <person name="Rivero F."/>
            <person name="Bankier A.T."/>
            <person name="Lehmann R."/>
            <person name="Hamlin N."/>
            <person name="Davies R."/>
            <person name="Gaudet P."/>
            <person name="Fey P."/>
            <person name="Pilcher K."/>
            <person name="Chen G."/>
            <person name="Saunders D."/>
            <person name="Sodergren E."/>
            <person name="Davis P."/>
            <person name="Kerhornou A."/>
            <person name="Nie X."/>
            <person name="Hall N."/>
            <person name="Anjard C."/>
            <person name="Hemphill L."/>
            <person name="Bason N."/>
            <person name="Farbrother P."/>
            <person name="Desany B."/>
            <person name="Just E."/>
            <person name="Morio T."/>
            <person name="Rost R."/>
            <person name="Churcher C."/>
            <person name="Cooper J."/>
            <person name="Haydock S."/>
            <person name="van Driessche N."/>
            <person name="Cronin A."/>
            <person name="Goodhead I."/>
            <person name="Muzny D."/>
            <person name="Mourier T."/>
            <person name="Pain A."/>
            <person name="Lu M."/>
            <person name="Harper D."/>
            <person name="Lindsay R."/>
            <person name="Hauser H."/>
            <person name="James K."/>
            <person name="Quiles M."/>
            <person name="Madan Babu M."/>
            <person name="Saito T."/>
            <person name="Buchrieser C."/>
            <person name="Wardroper A."/>
            <person name="Felder M."/>
            <person name="Thangavelu M."/>
            <person name="Johnson D."/>
            <person name="Knights A."/>
            <person name="Loulseged H."/>
            <person name="Mungall K."/>
            <person name="Oliver K."/>
            <person name="Price C."/>
            <person name="Quail M.A."/>
            <person name="Urushihara H."/>
            <person name="Hernandez J."/>
            <person name="Rabbinowitsch E."/>
            <person name="Steffen D."/>
            <person name="Sanders M."/>
            <person name="Ma J."/>
            <person name="Kohara Y."/>
            <person name="Sharp S."/>
            <person name="Simmonds M."/>
            <person name="Spiegler S."/>
            <person name="Tivey A."/>
            <person name="Sugano S."/>
            <person name="White B."/>
            <person name="Walker D."/>
            <person name="Woodward J."/>
            <person name="Winckler T."/>
            <person name="Tanaka Y."/>
            <person name="Shaulsky G."/>
            <person name="Schleicher M."/>
            <person name="Weinstock G."/>
            <person name="Rosenthal A."/>
            <person name="Cox E.C."/>
            <person name="Chisholm R.L."/>
            <person name="Gibbs R."/>
            <person name="Loomis W.F."/>
            <person name="Platzer M."/>
            <person name="Kay R.R."/>
            <person name="Williams J."/>
            <person name="Dear P.H."/>
            <person name="Noegel A.A."/>
            <person name="Barrell B."/>
            <person name="Kuspa A."/>
        </authorList>
    </citation>
    <scope>NUCLEOTIDE SEQUENCE [LARGE SCALE GENOMIC DNA]</scope>
    <source>
        <strain evidence="1 2">AX4</strain>
    </source>
</reference>
<dbReference type="FunCoup" id="Q54JX6">
    <property type="interactions" value="744"/>
</dbReference>
<gene>
    <name evidence="1" type="ORF">DDB_G0287749</name>
</gene>
<proteinExistence type="predicted"/>